<sequence>MLLFQLFLAFSGVFLTESNNLSIKNCFISHKNIRISSCGPPITTKSPLSLEECQNLCVNLQGKCQNIQYYYYRNFCEIFDIPSPLEVNQTAVSPEKIRKRETGATRVENEKKDCSTASLSPAIGTSYLIPRWDCLTELQLEGIQKNEDTAVQNTVRSEGIRNRQIEDVAQNLAVEILPVIPDCPSGEYSRIQIIDGVEIDRAATVKFAVPTPELCFQACRISTYPDGSRLPLLCRSAHFDRIGRHCSVYSDALNPNGYLDYKPNQNAIYAEKICIPDSSLPTSCDNVFRRIPQHILLGQASEIISVTSEQECVLKCIESTIIKCQSILHYPDFPLLNCILNVHTRNTKNYVEVGTCTKRQLVSSRVIIPPNPFEKSVALQPQQVQVQQNSITSNDITSLTTEWSEWTKCSQDSSSRSRERFCNGCKEIIQVMPCFSNNNFDKALQEFVKEQQVKESETSIRAVPAQSALPVSSETTPTPVIKFLNQNDEKKKSVEFFGPPQTYK</sequence>
<feature type="signal peptide" evidence="1">
    <location>
        <begin position="1"/>
        <end position="18"/>
    </location>
</feature>
<protein>
    <recommendedName>
        <fullName evidence="2">Apple domain-containing protein</fullName>
    </recommendedName>
</protein>
<keyword evidence="1" id="KW-0732">Signal</keyword>
<dbReference type="Proteomes" id="UP001152747">
    <property type="component" value="Unassembled WGS sequence"/>
</dbReference>
<dbReference type="Pfam" id="PF00024">
    <property type="entry name" value="PAN_1"/>
    <property type="match status" value="2"/>
</dbReference>
<dbReference type="CDD" id="cd01099">
    <property type="entry name" value="PAN_AP_HGF"/>
    <property type="match status" value="1"/>
</dbReference>
<dbReference type="SUPFAM" id="SSF57414">
    <property type="entry name" value="Hairpin loop containing domain-like"/>
    <property type="match status" value="2"/>
</dbReference>
<proteinExistence type="predicted"/>
<dbReference type="PANTHER" id="PTHR47327:SF1">
    <property type="entry name" value="RE15579P"/>
    <property type="match status" value="1"/>
</dbReference>
<evidence type="ECO:0000256" key="1">
    <source>
        <dbReference type="SAM" id="SignalP"/>
    </source>
</evidence>
<dbReference type="InterPro" id="IPR003609">
    <property type="entry name" value="Pan_app"/>
</dbReference>
<evidence type="ECO:0000259" key="2">
    <source>
        <dbReference type="PROSITE" id="PS50948"/>
    </source>
</evidence>
<dbReference type="SMART" id="SM00473">
    <property type="entry name" value="PAN_AP"/>
    <property type="match status" value="3"/>
</dbReference>
<dbReference type="EMBL" id="CANHGI010000006">
    <property type="protein sequence ID" value="CAI5455477.1"/>
    <property type="molecule type" value="Genomic_DNA"/>
</dbReference>
<dbReference type="GO" id="GO:0009653">
    <property type="term" value="P:anatomical structure morphogenesis"/>
    <property type="evidence" value="ECO:0007669"/>
    <property type="project" value="TreeGrafter"/>
</dbReference>
<organism evidence="3 4">
    <name type="scientific">Caenorhabditis angaria</name>
    <dbReference type="NCBI Taxonomy" id="860376"/>
    <lineage>
        <taxon>Eukaryota</taxon>
        <taxon>Metazoa</taxon>
        <taxon>Ecdysozoa</taxon>
        <taxon>Nematoda</taxon>
        <taxon>Chromadorea</taxon>
        <taxon>Rhabditida</taxon>
        <taxon>Rhabditina</taxon>
        <taxon>Rhabditomorpha</taxon>
        <taxon>Rhabditoidea</taxon>
        <taxon>Rhabditidae</taxon>
        <taxon>Peloderinae</taxon>
        <taxon>Caenorhabditis</taxon>
    </lineage>
</organism>
<dbReference type="InterPro" id="IPR052774">
    <property type="entry name" value="Celegans_DevNeuronal_Protein"/>
</dbReference>
<gene>
    <name evidence="3" type="ORF">CAMP_LOCUS18114</name>
</gene>
<comment type="caution">
    <text evidence="3">The sequence shown here is derived from an EMBL/GenBank/DDBJ whole genome shotgun (WGS) entry which is preliminary data.</text>
</comment>
<name>A0A9P1J3A2_9PELO</name>
<keyword evidence="4" id="KW-1185">Reference proteome</keyword>
<accession>A0A9P1J3A2</accession>
<feature type="domain" description="Apple" evidence="2">
    <location>
        <begin position="183"/>
        <end position="274"/>
    </location>
</feature>
<reference evidence="3" key="1">
    <citation type="submission" date="2022-11" db="EMBL/GenBank/DDBJ databases">
        <authorList>
            <person name="Kikuchi T."/>
        </authorList>
    </citation>
    <scope>NUCLEOTIDE SEQUENCE</scope>
    <source>
        <strain evidence="3">PS1010</strain>
    </source>
</reference>
<dbReference type="AlphaFoldDB" id="A0A9P1J3A2"/>
<feature type="domain" description="Apple" evidence="2">
    <location>
        <begin position="26"/>
        <end position="102"/>
    </location>
</feature>
<evidence type="ECO:0000313" key="4">
    <source>
        <dbReference type="Proteomes" id="UP001152747"/>
    </source>
</evidence>
<dbReference type="PANTHER" id="PTHR47327">
    <property type="entry name" value="FI18240P1-RELATED"/>
    <property type="match status" value="1"/>
</dbReference>
<feature type="domain" description="Apple" evidence="2">
    <location>
        <begin position="284"/>
        <end position="356"/>
    </location>
</feature>
<evidence type="ECO:0000313" key="3">
    <source>
        <dbReference type="EMBL" id="CAI5455477.1"/>
    </source>
</evidence>
<dbReference type="Gene3D" id="3.50.4.10">
    <property type="entry name" value="Hepatocyte Growth Factor"/>
    <property type="match status" value="1"/>
</dbReference>
<feature type="chain" id="PRO_5040421731" description="Apple domain-containing protein" evidence="1">
    <location>
        <begin position="19"/>
        <end position="504"/>
    </location>
</feature>
<dbReference type="OrthoDB" id="5814086at2759"/>
<dbReference type="PROSITE" id="PS50948">
    <property type="entry name" value="PAN"/>
    <property type="match status" value="3"/>
</dbReference>